<protein>
    <recommendedName>
        <fullName evidence="5">Lipoprotein</fullName>
    </recommendedName>
</protein>
<reference evidence="4" key="1">
    <citation type="submission" date="2018-09" db="EMBL/GenBank/DDBJ databases">
        <authorList>
            <person name="Zhu H."/>
        </authorList>
    </citation>
    <scope>NUCLEOTIDE SEQUENCE [LARGE SCALE GENOMIC DNA]</scope>
    <source>
        <strain evidence="4">K1W22B-1</strain>
    </source>
</reference>
<proteinExistence type="predicted"/>
<evidence type="ECO:0000256" key="1">
    <source>
        <dbReference type="SAM" id="MobiDB-lite"/>
    </source>
</evidence>
<accession>A0A3A5H7U3</accession>
<evidence type="ECO:0000256" key="2">
    <source>
        <dbReference type="SAM" id="SignalP"/>
    </source>
</evidence>
<feature type="region of interest" description="Disordered" evidence="1">
    <location>
        <begin position="25"/>
        <end position="54"/>
    </location>
</feature>
<evidence type="ECO:0000313" key="3">
    <source>
        <dbReference type="EMBL" id="RJS46522.1"/>
    </source>
</evidence>
<comment type="caution">
    <text evidence="3">The sequence shown here is derived from an EMBL/GenBank/DDBJ whole genome shotgun (WGS) entry which is preliminary data.</text>
</comment>
<gene>
    <name evidence="3" type="ORF">D4739_10065</name>
</gene>
<evidence type="ECO:0008006" key="5">
    <source>
        <dbReference type="Google" id="ProtNLM"/>
    </source>
</evidence>
<keyword evidence="2" id="KW-0732">Signal</keyword>
<dbReference type="EMBL" id="QYRP01000002">
    <property type="protein sequence ID" value="RJS46522.1"/>
    <property type="molecule type" value="Genomic_DNA"/>
</dbReference>
<dbReference type="OrthoDB" id="9151379at2"/>
<dbReference type="PROSITE" id="PS51257">
    <property type="entry name" value="PROKAR_LIPOPROTEIN"/>
    <property type="match status" value="1"/>
</dbReference>
<keyword evidence="4" id="KW-1185">Reference proteome</keyword>
<dbReference type="RefSeq" id="WP_120060493.1">
    <property type="nucleotide sequence ID" value="NZ_QYRP01000002.1"/>
</dbReference>
<feature type="chain" id="PRO_5017268427" description="Lipoprotein" evidence="2">
    <location>
        <begin position="22"/>
        <end position="273"/>
    </location>
</feature>
<organism evidence="3 4">
    <name type="scientific">Nocardioides cavernaquae</name>
    <dbReference type="NCBI Taxonomy" id="2321396"/>
    <lineage>
        <taxon>Bacteria</taxon>
        <taxon>Bacillati</taxon>
        <taxon>Actinomycetota</taxon>
        <taxon>Actinomycetes</taxon>
        <taxon>Propionibacteriales</taxon>
        <taxon>Nocardioidaceae</taxon>
        <taxon>Nocardioides</taxon>
    </lineage>
</organism>
<name>A0A3A5H7U3_9ACTN</name>
<dbReference type="AlphaFoldDB" id="A0A3A5H7U3"/>
<sequence>MRAALGFGRLALVLSVPFALAGCVGEPPKTEPAGVDEVPRPTASTDEHSLDPSDFVKRIDNPWLPLEPGRSWTYRSVSSDGPQQITVTVLEETKDIDGVTATVVHDVVTGPRGKVLEDTYDWYAQDKKGNVWYLGEATTEYDGKSSSTAGSWQAGVDGARAGIAMLARPRVGDGYKQEFLKGEAEDQAQVIELDAEVVGPAGSWVDEVLVTKDTTPLEPDLVEHKFYVQGIGVVRELTVEGGDEEVELVKFTVPAGETPSPTPSPTSSASTGS</sequence>
<feature type="compositionally biased region" description="Basic and acidic residues" evidence="1">
    <location>
        <begin position="45"/>
        <end position="54"/>
    </location>
</feature>
<feature type="signal peptide" evidence="2">
    <location>
        <begin position="1"/>
        <end position="21"/>
    </location>
</feature>
<evidence type="ECO:0000313" key="4">
    <source>
        <dbReference type="Proteomes" id="UP000276542"/>
    </source>
</evidence>
<feature type="region of interest" description="Disordered" evidence="1">
    <location>
        <begin position="252"/>
        <end position="273"/>
    </location>
</feature>
<dbReference type="Proteomes" id="UP000276542">
    <property type="component" value="Unassembled WGS sequence"/>
</dbReference>